<gene>
    <name evidence="3" type="primary">LOC111353554</name>
</gene>
<feature type="compositionally biased region" description="Basic and acidic residues" evidence="1">
    <location>
        <begin position="19"/>
        <end position="31"/>
    </location>
</feature>
<reference evidence="3" key="1">
    <citation type="submission" date="2025-08" db="UniProtKB">
        <authorList>
            <consortium name="RefSeq"/>
        </authorList>
    </citation>
    <scope>IDENTIFICATION</scope>
    <source>
        <strain evidence="3">Ishihara</strain>
        <tissue evidence="3">Whole body</tissue>
    </source>
</reference>
<proteinExistence type="predicted"/>
<accession>A0A9J7E1Q9</accession>
<protein>
    <submittedName>
        <fullName evidence="3">Uncharacterized protein LOC111353554 isoform X1</fullName>
    </submittedName>
</protein>
<evidence type="ECO:0000313" key="3">
    <source>
        <dbReference type="RefSeq" id="XP_022822436.1"/>
    </source>
</evidence>
<dbReference type="Proteomes" id="UP000301870">
    <property type="component" value="Chromosome 16"/>
</dbReference>
<evidence type="ECO:0000313" key="2">
    <source>
        <dbReference type="Proteomes" id="UP000301870"/>
    </source>
</evidence>
<dbReference type="AlphaFoldDB" id="A0A9J7E1Q9"/>
<feature type="region of interest" description="Disordered" evidence="1">
    <location>
        <begin position="536"/>
        <end position="559"/>
    </location>
</feature>
<dbReference type="OrthoDB" id="7482279at2759"/>
<feature type="region of interest" description="Disordered" evidence="1">
    <location>
        <begin position="83"/>
        <end position="113"/>
    </location>
</feature>
<evidence type="ECO:0000256" key="1">
    <source>
        <dbReference type="SAM" id="MobiDB-lite"/>
    </source>
</evidence>
<feature type="region of interest" description="Disordered" evidence="1">
    <location>
        <begin position="1"/>
        <end position="31"/>
    </location>
</feature>
<feature type="compositionally biased region" description="Low complexity" evidence="1">
    <location>
        <begin position="90"/>
        <end position="101"/>
    </location>
</feature>
<feature type="compositionally biased region" description="Acidic residues" evidence="1">
    <location>
        <begin position="536"/>
        <end position="545"/>
    </location>
</feature>
<sequence>MAFLSSADSDSTLVVTSMDSERTPRGKNEMGFEKDWFNATVESEVWRGNKLRQKKPQPDSSYYEASVANIDFLGSFVKQCQKKRNKYSKNKTSPSSPTSKSPYRRRPTSADTAATYSAAHKYCIPSLPRGRSKIPKHKKCPMRIAELAVPTKRQCIDTWRNKSDILPEFMVERLKQHVLDQRPIVKIPEAIICFQRRSPSTSKTRCKSAEKKRENYVDLSKPSRYMDSRTLCILFAHKITKRLSKQLNLTLNSDLKRLSKIIHEDIAKLLTKCTFSKKTKYKAIHTDVSNKITIWITSILDDLSLKLLEEDLRVRLKNDVNEHLSDQFATLVETFLKEVKRKDLEEEEGPVLDFIDDLFDNVIDICQPPPMHVESDSEESNKSESAKVDELIELPSDTDIPVTKVEEIFNTAETENMSDEEYVRKEIQNVIDTIRFDPTDYFRNEIANIIDNINKESGDDTSNGSGDVTDNDIDANTLPAEIKSNNNNADLTDKTFDIKGSNKMAVLPLKNEYIDINSDSDVAFNELNIDENVDEDIDGQNEDIDGQNGDIDGQNDDEHIDSQNVDELIVTQNVEDENVDERVDESGQNDSNVSERTQILLEDSDDGTEGKKIKFSHKDLVKPHSDDLTGQYKEGDTKDEFEKYNKVQSNSVSDKSLIIFSEPNTHLLSDADEPWPADLDASLKITESVNKSISSLGNILEIDEILKSPPKSVTTENLVTPITTKEAETFLYKLKDLMNKEDTEIQTFELIEEVKETTAVEPSNIRSNFKSVDKRSDKTVVVSSKYKKHELDYTESEILSTDSSFSGRATRRVNKTSNKIPSYHKSSSLSDCGWRKYRTTTLLFIPIGNFLRDACVPSKR</sequence>
<dbReference type="GeneID" id="111353554"/>
<dbReference type="RefSeq" id="XP_022822436.1">
    <property type="nucleotide sequence ID" value="XM_022966668.1"/>
</dbReference>
<dbReference type="KEGG" id="sliu:111353554"/>
<organism evidence="2 3">
    <name type="scientific">Spodoptera litura</name>
    <name type="common">Asian cotton leafworm</name>
    <dbReference type="NCBI Taxonomy" id="69820"/>
    <lineage>
        <taxon>Eukaryota</taxon>
        <taxon>Metazoa</taxon>
        <taxon>Ecdysozoa</taxon>
        <taxon>Arthropoda</taxon>
        <taxon>Hexapoda</taxon>
        <taxon>Insecta</taxon>
        <taxon>Pterygota</taxon>
        <taxon>Neoptera</taxon>
        <taxon>Endopterygota</taxon>
        <taxon>Lepidoptera</taxon>
        <taxon>Glossata</taxon>
        <taxon>Ditrysia</taxon>
        <taxon>Noctuoidea</taxon>
        <taxon>Noctuidae</taxon>
        <taxon>Amphipyrinae</taxon>
        <taxon>Spodoptera</taxon>
    </lineage>
</organism>
<keyword evidence="2" id="KW-1185">Reference proteome</keyword>
<feature type="compositionally biased region" description="Polar residues" evidence="1">
    <location>
        <begin position="1"/>
        <end position="18"/>
    </location>
</feature>
<name>A0A9J7E1Q9_SPOLT</name>